<proteinExistence type="predicted"/>
<dbReference type="Proteomes" id="UP000183758">
    <property type="component" value="Unassembled WGS sequence"/>
</dbReference>
<protein>
    <recommendedName>
        <fullName evidence="3">Aldehyde dehydrogenase domain-containing protein</fullName>
    </recommendedName>
</protein>
<comment type="caution">
    <text evidence="1">The sequence shown here is derived from an EMBL/GenBank/DDBJ whole genome shotgun (WGS) entry which is preliminary data.</text>
</comment>
<sequence>MPNEPTPIERTNFLISKIGEVVSIKQQITQKYDPLEKKIITYEEPSKQIISLWSDRKETVFIAGETQNDQQVISAIKASRIAQQNWQLMTPEQQQQEVEKYNRFIEDPYHNPIPNPNIISICSQQLLQSQYKQRLQEIQKEKG</sequence>
<dbReference type="AlphaFoldDB" id="A0A1J5HF99"/>
<accession>A0A1J5HF99</accession>
<gene>
    <name evidence="1" type="ORF">AUK04_03705</name>
</gene>
<evidence type="ECO:0000313" key="2">
    <source>
        <dbReference type="Proteomes" id="UP000183758"/>
    </source>
</evidence>
<name>A0A1J5HF99_9BACT</name>
<organism evidence="1 2">
    <name type="scientific">Candidatus Roizmanbacteria bacterium CG2_30_33_16</name>
    <dbReference type="NCBI Taxonomy" id="1805340"/>
    <lineage>
        <taxon>Bacteria</taxon>
        <taxon>Candidatus Roizmaniibacteriota</taxon>
    </lineage>
</organism>
<reference evidence="1 2" key="1">
    <citation type="journal article" date="2016" name="Environ. Microbiol.">
        <title>Genomic resolution of a cold subsurface aquifer community provides metabolic insights for novel microbes adapted to high CO concentrations.</title>
        <authorList>
            <person name="Probst A.J."/>
            <person name="Castelle C.J."/>
            <person name="Singh A."/>
            <person name="Brown C.T."/>
            <person name="Anantharaman K."/>
            <person name="Sharon I."/>
            <person name="Hug L.A."/>
            <person name="Burstein D."/>
            <person name="Emerson J.B."/>
            <person name="Thomas B.C."/>
            <person name="Banfield J.F."/>
        </authorList>
    </citation>
    <scope>NUCLEOTIDE SEQUENCE [LARGE SCALE GENOMIC DNA]</scope>
    <source>
        <strain evidence="1">CG2_30_33_16</strain>
    </source>
</reference>
<evidence type="ECO:0000313" key="1">
    <source>
        <dbReference type="EMBL" id="OIP83131.1"/>
    </source>
</evidence>
<dbReference type="EMBL" id="MNZM01000093">
    <property type="protein sequence ID" value="OIP83131.1"/>
    <property type="molecule type" value="Genomic_DNA"/>
</dbReference>
<evidence type="ECO:0008006" key="3">
    <source>
        <dbReference type="Google" id="ProtNLM"/>
    </source>
</evidence>